<dbReference type="PANTHER" id="PTHR43227:SF8">
    <property type="entry name" value="DIACETYLCHITOBIOSE UPTAKE SYSTEM PERMEASE PROTEIN DASB"/>
    <property type="match status" value="1"/>
</dbReference>
<dbReference type="InterPro" id="IPR035906">
    <property type="entry name" value="MetI-like_sf"/>
</dbReference>
<comment type="caution">
    <text evidence="9">The sequence shown here is derived from an EMBL/GenBank/DDBJ whole genome shotgun (WGS) entry which is preliminary data.</text>
</comment>
<organism evidence="9 10">
    <name type="scientific">Streptodolium elevatio</name>
    <dbReference type="NCBI Taxonomy" id="3157996"/>
    <lineage>
        <taxon>Bacteria</taxon>
        <taxon>Bacillati</taxon>
        <taxon>Actinomycetota</taxon>
        <taxon>Actinomycetes</taxon>
        <taxon>Kitasatosporales</taxon>
        <taxon>Streptomycetaceae</taxon>
        <taxon>Streptodolium</taxon>
    </lineage>
</organism>
<keyword evidence="4 7" id="KW-0812">Transmembrane</keyword>
<dbReference type="Gene3D" id="1.10.3720.10">
    <property type="entry name" value="MetI-like"/>
    <property type="match status" value="1"/>
</dbReference>
<evidence type="ECO:0000256" key="3">
    <source>
        <dbReference type="ARBA" id="ARBA00022475"/>
    </source>
</evidence>
<keyword evidence="5 7" id="KW-1133">Transmembrane helix</keyword>
<proteinExistence type="inferred from homology"/>
<keyword evidence="2 7" id="KW-0813">Transport</keyword>
<keyword evidence="3" id="KW-1003">Cell membrane</keyword>
<evidence type="ECO:0000256" key="5">
    <source>
        <dbReference type="ARBA" id="ARBA00022989"/>
    </source>
</evidence>
<dbReference type="PANTHER" id="PTHR43227">
    <property type="entry name" value="BLL4140 PROTEIN"/>
    <property type="match status" value="1"/>
</dbReference>
<evidence type="ECO:0000256" key="7">
    <source>
        <dbReference type="RuleBase" id="RU363032"/>
    </source>
</evidence>
<sequence length="288" mass="30893">MAAFLLLAPFFAVFVVALVAPLVYAVDLSFFTERSSGLGFGGSEKVFHGLGNYRDALTSEHFQDGFVTLAMYCVIYIPVMVGLAALFALLIDATTTRAGKFFQLTLFLPHAVPEIIAGLIWAYLYTPGISPVLGVLSDGGIEIDMLGRSWVLPGVINISVWMWTGYNMVILYTALKAIPNETLEAARVDGASGWTVATRIKLPMIRQAMGVVVLFTVIGSLQMFNSPMVMRSAGSALDADYSPAMFIYHTAFGVNDIGVAAAASILLAVAAGVLSWTVTRIAGRKESM</sequence>
<reference evidence="9 10" key="1">
    <citation type="submission" date="2024-06" db="EMBL/GenBank/DDBJ databases">
        <title>The Natural Products Discovery Center: Release of the First 8490 Sequenced Strains for Exploring Actinobacteria Biosynthetic Diversity.</title>
        <authorList>
            <person name="Kalkreuter E."/>
            <person name="Kautsar S.A."/>
            <person name="Yang D."/>
            <person name="Bader C.D."/>
            <person name="Teijaro C.N."/>
            <person name="Fluegel L."/>
            <person name="Davis C.M."/>
            <person name="Simpson J.R."/>
            <person name="Lauterbach L."/>
            <person name="Steele A.D."/>
            <person name="Gui C."/>
            <person name="Meng S."/>
            <person name="Li G."/>
            <person name="Viehrig K."/>
            <person name="Ye F."/>
            <person name="Su P."/>
            <person name="Kiefer A.F."/>
            <person name="Nichols A."/>
            <person name="Cepeda A.J."/>
            <person name="Yan W."/>
            <person name="Fan B."/>
            <person name="Jiang Y."/>
            <person name="Adhikari A."/>
            <person name="Zheng C.-J."/>
            <person name="Schuster L."/>
            <person name="Cowan T.M."/>
            <person name="Smanski M.J."/>
            <person name="Chevrette M.G."/>
            <person name="De Carvalho L.P.S."/>
            <person name="Shen B."/>
        </authorList>
    </citation>
    <scope>NUCLEOTIDE SEQUENCE [LARGE SCALE GENOMIC DNA]</scope>
    <source>
        <strain evidence="9 10">NPDC048946</strain>
    </source>
</reference>
<evidence type="ECO:0000313" key="10">
    <source>
        <dbReference type="Proteomes" id="UP001551482"/>
    </source>
</evidence>
<feature type="transmembrane region" description="Helical" evidence="7">
    <location>
        <begin position="208"/>
        <end position="225"/>
    </location>
</feature>
<keyword evidence="6 7" id="KW-0472">Membrane</keyword>
<name>A0ABV3DRZ5_9ACTN</name>
<comment type="subcellular location">
    <subcellularLocation>
        <location evidence="1 7">Cell membrane</location>
        <topology evidence="1 7">Multi-pass membrane protein</topology>
    </subcellularLocation>
</comment>
<evidence type="ECO:0000256" key="4">
    <source>
        <dbReference type="ARBA" id="ARBA00022692"/>
    </source>
</evidence>
<dbReference type="InterPro" id="IPR050809">
    <property type="entry name" value="UgpAE/MalFG_permease"/>
</dbReference>
<feature type="transmembrane region" description="Helical" evidence="7">
    <location>
        <begin position="101"/>
        <end position="124"/>
    </location>
</feature>
<dbReference type="CDD" id="cd06261">
    <property type="entry name" value="TM_PBP2"/>
    <property type="match status" value="1"/>
</dbReference>
<dbReference type="EMBL" id="JBEZFP010000127">
    <property type="protein sequence ID" value="MEU8138528.1"/>
    <property type="molecule type" value="Genomic_DNA"/>
</dbReference>
<protein>
    <submittedName>
        <fullName evidence="9">Sugar ABC transporter permease</fullName>
    </submittedName>
</protein>
<keyword evidence="10" id="KW-1185">Reference proteome</keyword>
<feature type="transmembrane region" description="Helical" evidence="7">
    <location>
        <begin position="69"/>
        <end position="89"/>
    </location>
</feature>
<feature type="transmembrane region" description="Helical" evidence="7">
    <location>
        <begin position="245"/>
        <end position="278"/>
    </location>
</feature>
<evidence type="ECO:0000256" key="6">
    <source>
        <dbReference type="ARBA" id="ARBA00023136"/>
    </source>
</evidence>
<dbReference type="SUPFAM" id="SSF161098">
    <property type="entry name" value="MetI-like"/>
    <property type="match status" value="1"/>
</dbReference>
<evidence type="ECO:0000256" key="2">
    <source>
        <dbReference type="ARBA" id="ARBA00022448"/>
    </source>
</evidence>
<dbReference type="Proteomes" id="UP001551482">
    <property type="component" value="Unassembled WGS sequence"/>
</dbReference>
<gene>
    <name evidence="9" type="ORF">AB0C36_34155</name>
</gene>
<evidence type="ECO:0000256" key="1">
    <source>
        <dbReference type="ARBA" id="ARBA00004651"/>
    </source>
</evidence>
<evidence type="ECO:0000313" key="9">
    <source>
        <dbReference type="EMBL" id="MEU8138528.1"/>
    </source>
</evidence>
<accession>A0ABV3DRZ5</accession>
<evidence type="ECO:0000259" key="8">
    <source>
        <dbReference type="PROSITE" id="PS50928"/>
    </source>
</evidence>
<feature type="transmembrane region" description="Helical" evidence="7">
    <location>
        <begin position="155"/>
        <end position="175"/>
    </location>
</feature>
<comment type="similarity">
    <text evidence="7">Belongs to the binding-protein-dependent transport system permease family.</text>
</comment>
<dbReference type="InterPro" id="IPR000515">
    <property type="entry name" value="MetI-like"/>
</dbReference>
<dbReference type="PROSITE" id="PS50928">
    <property type="entry name" value="ABC_TM1"/>
    <property type="match status" value="1"/>
</dbReference>
<dbReference type="Pfam" id="PF00528">
    <property type="entry name" value="BPD_transp_1"/>
    <property type="match status" value="1"/>
</dbReference>
<feature type="domain" description="ABC transmembrane type-1" evidence="8">
    <location>
        <begin position="66"/>
        <end position="278"/>
    </location>
</feature>